<dbReference type="GO" id="GO:0006107">
    <property type="term" value="P:oxaloacetate metabolic process"/>
    <property type="evidence" value="ECO:0007669"/>
    <property type="project" value="TreeGrafter"/>
</dbReference>
<dbReference type="Pfam" id="PF00795">
    <property type="entry name" value="CN_hydrolase"/>
    <property type="match status" value="1"/>
</dbReference>
<evidence type="ECO:0000256" key="1">
    <source>
        <dbReference type="ARBA" id="ARBA00022801"/>
    </source>
</evidence>
<proteinExistence type="predicted"/>
<name>A0A196SK04_BLAHN</name>
<evidence type="ECO:0000259" key="2">
    <source>
        <dbReference type="PROSITE" id="PS50263"/>
    </source>
</evidence>
<dbReference type="CDD" id="cd07572">
    <property type="entry name" value="nit"/>
    <property type="match status" value="1"/>
</dbReference>
<dbReference type="GO" id="GO:0050152">
    <property type="term" value="F:omega-amidase activity"/>
    <property type="evidence" value="ECO:0007669"/>
    <property type="project" value="TreeGrafter"/>
</dbReference>
<dbReference type="GO" id="GO:0006528">
    <property type="term" value="P:asparagine metabolic process"/>
    <property type="evidence" value="ECO:0007669"/>
    <property type="project" value="TreeGrafter"/>
</dbReference>
<keyword evidence="1" id="KW-0378">Hydrolase</keyword>
<dbReference type="AlphaFoldDB" id="A0A196SK04"/>
<dbReference type="Gene3D" id="3.60.110.10">
    <property type="entry name" value="Carbon-nitrogen hydrolase"/>
    <property type="match status" value="1"/>
</dbReference>
<protein>
    <submittedName>
        <fullName evidence="3">Omega-amidase NIT2</fullName>
    </submittedName>
</protein>
<gene>
    <name evidence="3" type="ORF">AV274_2034</name>
</gene>
<dbReference type="InterPro" id="IPR001110">
    <property type="entry name" value="UPF0012_CS"/>
</dbReference>
<dbReference type="InterPro" id="IPR003010">
    <property type="entry name" value="C-N_Hydrolase"/>
</dbReference>
<sequence>MCIITSSMAGSAAVKAMKLRVGLCQMIVSASKSENLAKAREMIGKAVSQGAELVVLPECFNSTYNTKLFRQNAEEIPESISKINPEKSPSLVMLAEEAKKHHITLIGGSIPELQNGNVYNTATVLSWNNDRITKHQKCHLFDVDIPGGISFHESETLTPGRGFTVYDYASPSAEMKIGMGVCYDIRFPELALGYVRKGCRMLVYPSAFNMSTGPLHWEILAKGRAVDSQCFVMLCSPARDVNASYVAYGHSMIVSPWGRVVGELDEKEGVLIGDVDLAECDAVRGAIPTMKQKRSDLYELRVLDVWSVCCETGEINRLLEQGRRLARKHSSTSPLVIMKSSCGKARLMGSPLDLEMTPRHTMP</sequence>
<comment type="caution">
    <text evidence="3">The sequence shown here is derived from an EMBL/GenBank/DDBJ whole genome shotgun (WGS) entry which is preliminary data.</text>
</comment>
<evidence type="ECO:0000313" key="4">
    <source>
        <dbReference type="Proteomes" id="UP000078348"/>
    </source>
</evidence>
<dbReference type="OrthoDB" id="10250282at2759"/>
<dbReference type="InterPro" id="IPR045254">
    <property type="entry name" value="Nit1/2_C-N_Hydrolase"/>
</dbReference>
<dbReference type="PROSITE" id="PS01227">
    <property type="entry name" value="UPF0012"/>
    <property type="match status" value="1"/>
</dbReference>
<accession>A0A196SK04</accession>
<dbReference type="PANTHER" id="PTHR23088:SF30">
    <property type="entry name" value="OMEGA-AMIDASE NIT2"/>
    <property type="match status" value="1"/>
</dbReference>
<dbReference type="PROSITE" id="PS50263">
    <property type="entry name" value="CN_HYDROLASE"/>
    <property type="match status" value="1"/>
</dbReference>
<feature type="domain" description="CN hydrolase" evidence="2">
    <location>
        <begin position="19"/>
        <end position="277"/>
    </location>
</feature>
<dbReference type="SUPFAM" id="SSF56317">
    <property type="entry name" value="Carbon-nitrogen hydrolase"/>
    <property type="match status" value="1"/>
</dbReference>
<dbReference type="PANTHER" id="PTHR23088">
    <property type="entry name" value="NITRILASE-RELATED"/>
    <property type="match status" value="1"/>
</dbReference>
<evidence type="ECO:0000313" key="3">
    <source>
        <dbReference type="EMBL" id="OAO16254.1"/>
    </source>
</evidence>
<dbReference type="STRING" id="478820.A0A196SK04"/>
<dbReference type="EMBL" id="LXWW01000092">
    <property type="protein sequence ID" value="OAO16254.1"/>
    <property type="molecule type" value="Genomic_DNA"/>
</dbReference>
<dbReference type="Proteomes" id="UP000078348">
    <property type="component" value="Unassembled WGS sequence"/>
</dbReference>
<dbReference type="GO" id="GO:0005739">
    <property type="term" value="C:mitochondrion"/>
    <property type="evidence" value="ECO:0007669"/>
    <property type="project" value="TreeGrafter"/>
</dbReference>
<dbReference type="GO" id="GO:0006541">
    <property type="term" value="P:glutamine metabolic process"/>
    <property type="evidence" value="ECO:0007669"/>
    <property type="project" value="TreeGrafter"/>
</dbReference>
<organism evidence="3 4">
    <name type="scientific">Blastocystis sp. subtype 1 (strain ATCC 50177 / NandII)</name>
    <dbReference type="NCBI Taxonomy" id="478820"/>
    <lineage>
        <taxon>Eukaryota</taxon>
        <taxon>Sar</taxon>
        <taxon>Stramenopiles</taxon>
        <taxon>Bigyra</taxon>
        <taxon>Opalozoa</taxon>
        <taxon>Opalinata</taxon>
        <taxon>Blastocystidae</taxon>
        <taxon>Blastocystis</taxon>
    </lineage>
</organism>
<dbReference type="InterPro" id="IPR036526">
    <property type="entry name" value="C-N_Hydrolase_sf"/>
</dbReference>
<reference evidence="3 4" key="1">
    <citation type="submission" date="2016-05" db="EMBL/GenBank/DDBJ databases">
        <title>Nuclear genome of Blastocystis sp. subtype 1 NandII.</title>
        <authorList>
            <person name="Gentekaki E."/>
            <person name="Curtis B."/>
            <person name="Stairs C."/>
            <person name="Eme L."/>
            <person name="Herman E."/>
            <person name="Klimes V."/>
            <person name="Arias M.C."/>
            <person name="Elias M."/>
            <person name="Hilliou F."/>
            <person name="Klute M."/>
            <person name="Malik S.-B."/>
            <person name="Pightling A."/>
            <person name="Rachubinski R."/>
            <person name="Salas D."/>
            <person name="Schlacht A."/>
            <person name="Suga H."/>
            <person name="Archibald J."/>
            <person name="Ball S.G."/>
            <person name="Clark G."/>
            <person name="Dacks J."/>
            <person name="Van Der Giezen M."/>
            <person name="Tsaousis A."/>
            <person name="Roger A."/>
        </authorList>
    </citation>
    <scope>NUCLEOTIDE SEQUENCE [LARGE SCALE GENOMIC DNA]</scope>
    <source>
        <strain evidence="4">ATCC 50177 / NandII</strain>
    </source>
</reference>
<keyword evidence="4" id="KW-1185">Reference proteome</keyword>